<evidence type="ECO:0000256" key="9">
    <source>
        <dbReference type="PROSITE-ProRule" id="PRU00091"/>
    </source>
</evidence>
<dbReference type="AlphaFoldDB" id="A0A1R2BWP5"/>
<dbReference type="CDD" id="cd17300">
    <property type="entry name" value="PIPKc_PIKfyve"/>
    <property type="match status" value="1"/>
</dbReference>
<dbReference type="SUPFAM" id="SSF52029">
    <property type="entry name" value="GroEL apical domain-like"/>
    <property type="match status" value="1"/>
</dbReference>
<dbReference type="PROSITE" id="PS50178">
    <property type="entry name" value="ZF_FYVE"/>
    <property type="match status" value="1"/>
</dbReference>
<dbReference type="Pfam" id="PF01504">
    <property type="entry name" value="PIP5K"/>
    <property type="match status" value="1"/>
</dbReference>
<dbReference type="PANTHER" id="PTHR45748">
    <property type="entry name" value="1-PHOSPHATIDYLINOSITOL 3-PHOSPHATE 5-KINASE-RELATED"/>
    <property type="match status" value="1"/>
</dbReference>
<keyword evidence="14" id="KW-1185">Reference proteome</keyword>
<evidence type="ECO:0000256" key="1">
    <source>
        <dbReference type="ARBA" id="ARBA00012009"/>
    </source>
</evidence>
<evidence type="ECO:0000256" key="10">
    <source>
        <dbReference type="PROSITE-ProRule" id="PRU00781"/>
    </source>
</evidence>
<dbReference type="PROSITE" id="PS51455">
    <property type="entry name" value="PIPK"/>
    <property type="match status" value="1"/>
</dbReference>
<dbReference type="GO" id="GO:0046854">
    <property type="term" value="P:phosphatidylinositol phosphate biosynthetic process"/>
    <property type="evidence" value="ECO:0007669"/>
    <property type="project" value="TreeGrafter"/>
</dbReference>
<dbReference type="Pfam" id="PF00118">
    <property type="entry name" value="Cpn60_TCP1"/>
    <property type="match status" value="1"/>
</dbReference>
<name>A0A1R2BWP5_9CILI</name>
<dbReference type="InterPro" id="IPR013083">
    <property type="entry name" value="Znf_RING/FYVE/PHD"/>
</dbReference>
<feature type="domain" description="PIPK" evidence="12">
    <location>
        <begin position="810"/>
        <end position="1129"/>
    </location>
</feature>
<evidence type="ECO:0000256" key="2">
    <source>
        <dbReference type="ARBA" id="ARBA00022679"/>
    </source>
</evidence>
<accession>A0A1R2BWP5</accession>
<dbReference type="SUPFAM" id="SSF56104">
    <property type="entry name" value="SAICAR synthase-like"/>
    <property type="match status" value="1"/>
</dbReference>
<dbReference type="SMART" id="SM00330">
    <property type="entry name" value="PIPKc"/>
    <property type="match status" value="1"/>
</dbReference>
<dbReference type="InterPro" id="IPR002498">
    <property type="entry name" value="PInositol-4-P-4/5-kinase_core"/>
</dbReference>
<sequence length="1135" mass="132664">MNRAFSPINRQYWIPDSETKSCNDCGLNFTAFRRRHHCRFCGMIFCKKHVSSKKTNLSQKILNMICDKCIEAINKCEAKQAQRSPTSLCSSPSFFQGNTSNTFPIKNIPPKQPRIYTKCENPLIEIERMQSIINTEDEITENLFNNYLLNRTKILVSSLGIQEEWNDILVVLVNNVVKSICPSVQYRGDSLDITKCIRIQKIICEDTSNVGFTNGLVFPKNLVNKKMCKTLDSPKILMLKSFSIIEHGSMSMISMEKLIEQEESRKLMVLKKIQDLTPNIVMCEKSLPQDIIDSLTKFKIAAIALVKPKILKLLSRATSGKILENPNEMFIEKNFLGTCINFYSESRGDTNFLHFEGFKDRSTIGTIFISGPKETELDWVKKSLKSLMKEYRNIRIEKSFIEDFKILGIEDFYTQMQETSIVFKQFIISENNPCKDPKICSGEFYSVEDSALGEFLIKTIEKIDSKCKVCNLSWGNHNYYYIRKEGRIKICIHRENFQQNTKDSSSTNIYVNRECKYCSRFEKYKNPLSSTMWEYSFYKFINNFFIKSSMISSAINCKHNFFNSSRFHFYIKDSAITIEYENNPCYKVLSINNRPDNTTVIKKKIENIVDKIKNYGVKIIEELIQTSKELLLNANNDVAEEEKEESEWFWQSLKNQLSLITENLSLELVKLYDLSPLKFSNVLEVETFRRSLFFKICDAKLIVSNILSILKVFLRKEKTSFNNTINETFTVENKNMRGVVDEDEFWRRRSLTIFGSKCPEKGTKIYETLNSKDFKALKRGNLTLETGKNNLFIPVEEDDCMSIIAYTLNSKQYYEEILKDLENLKEMHMIESELLNCTEKHFQFQFSTYSSEQVKELIRNEDIIGIYGDLITFNVHIFYPRQFHVIRERVADNHANFIQSIYQSENKNEQLGKSKATFSKSFDERYIIKVLDEKEFTMFKDLAPNYFRHFCNESFHNMPSKMVKTLGCFRVFSKNHTTGRTKIEWVLLLENLGCIMPKDIQVYDLKGSFNHRRYVEIGERRTKMDKNYMEDFGGLPLTIPKEAREILDMSIFNDSLFLYKQNIVDYSLLLMISAKEKVITYGIIDYIAKFTLEKAIERKYKKISGTNDPTIAKPLAYKTRFRTNIMKMFFLEADN</sequence>
<evidence type="ECO:0000259" key="11">
    <source>
        <dbReference type="PROSITE" id="PS50178"/>
    </source>
</evidence>
<proteinExistence type="predicted"/>
<keyword evidence="3" id="KW-0479">Metal-binding</keyword>
<reference evidence="13 14" key="1">
    <citation type="submission" date="2016-11" db="EMBL/GenBank/DDBJ databases">
        <title>The macronuclear genome of Stentor coeruleus: a giant cell with tiny introns.</title>
        <authorList>
            <person name="Slabodnick M."/>
            <person name="Ruby J.G."/>
            <person name="Reiff S.B."/>
            <person name="Swart E.C."/>
            <person name="Gosai S."/>
            <person name="Prabakaran S."/>
            <person name="Witkowska E."/>
            <person name="Larue G.E."/>
            <person name="Fisher S."/>
            <person name="Freeman R.M."/>
            <person name="Gunawardena J."/>
            <person name="Chu W."/>
            <person name="Stover N.A."/>
            <person name="Gregory B.D."/>
            <person name="Nowacki M."/>
            <person name="Derisi J."/>
            <person name="Roy S.W."/>
            <person name="Marshall W.F."/>
            <person name="Sood P."/>
        </authorList>
    </citation>
    <scope>NUCLEOTIDE SEQUENCE [LARGE SCALE GENOMIC DNA]</scope>
    <source>
        <strain evidence="13">WM001</strain>
    </source>
</reference>
<dbReference type="InterPro" id="IPR027483">
    <property type="entry name" value="PInositol-4-P-4/5-kinase_C_sf"/>
</dbReference>
<keyword evidence="2 10" id="KW-0808">Transferase</keyword>
<dbReference type="SUPFAM" id="SSF57903">
    <property type="entry name" value="FYVE/PHD zinc finger"/>
    <property type="match status" value="1"/>
</dbReference>
<dbReference type="SMART" id="SM00064">
    <property type="entry name" value="FYVE"/>
    <property type="match status" value="1"/>
</dbReference>
<dbReference type="InterPro" id="IPR011011">
    <property type="entry name" value="Znf_FYVE_PHD"/>
</dbReference>
<keyword evidence="7" id="KW-0862">Zinc</keyword>
<evidence type="ECO:0000256" key="8">
    <source>
        <dbReference type="ARBA" id="ARBA00022840"/>
    </source>
</evidence>
<protein>
    <recommendedName>
        <fullName evidence="1">1-phosphatidylinositol-3-phosphate 5-kinase</fullName>
        <ecNumber evidence="1">2.7.1.150</ecNumber>
    </recommendedName>
</protein>
<evidence type="ECO:0000259" key="12">
    <source>
        <dbReference type="PROSITE" id="PS51455"/>
    </source>
</evidence>
<dbReference type="InterPro" id="IPR002423">
    <property type="entry name" value="Cpn60/GroEL/TCP-1"/>
</dbReference>
<dbReference type="Proteomes" id="UP000187209">
    <property type="component" value="Unassembled WGS sequence"/>
</dbReference>
<dbReference type="EMBL" id="MPUH01000398">
    <property type="protein sequence ID" value="OMJ81015.1"/>
    <property type="molecule type" value="Genomic_DNA"/>
</dbReference>
<keyword evidence="4 10" id="KW-0547">Nucleotide-binding</keyword>
<dbReference type="Gene3D" id="3.30.40.10">
    <property type="entry name" value="Zinc/RING finger domain, C3HC4 (zinc finger)"/>
    <property type="match status" value="1"/>
</dbReference>
<dbReference type="InterPro" id="IPR000306">
    <property type="entry name" value="Znf_FYVE"/>
</dbReference>
<evidence type="ECO:0000256" key="4">
    <source>
        <dbReference type="ARBA" id="ARBA00022741"/>
    </source>
</evidence>
<dbReference type="Gene3D" id="3.50.7.10">
    <property type="entry name" value="GroEL"/>
    <property type="match status" value="1"/>
</dbReference>
<dbReference type="EC" id="2.7.1.150" evidence="1"/>
<dbReference type="InterPro" id="IPR027484">
    <property type="entry name" value="PInositol-4-P-5-kinase_N"/>
</dbReference>
<organism evidence="13 14">
    <name type="scientific">Stentor coeruleus</name>
    <dbReference type="NCBI Taxonomy" id="5963"/>
    <lineage>
        <taxon>Eukaryota</taxon>
        <taxon>Sar</taxon>
        <taxon>Alveolata</taxon>
        <taxon>Ciliophora</taxon>
        <taxon>Postciliodesmatophora</taxon>
        <taxon>Heterotrichea</taxon>
        <taxon>Heterotrichida</taxon>
        <taxon>Stentoridae</taxon>
        <taxon>Stentor</taxon>
    </lineage>
</organism>
<evidence type="ECO:0000256" key="3">
    <source>
        <dbReference type="ARBA" id="ARBA00022723"/>
    </source>
</evidence>
<evidence type="ECO:0000256" key="7">
    <source>
        <dbReference type="ARBA" id="ARBA00022833"/>
    </source>
</evidence>
<dbReference type="Gene3D" id="3.30.810.10">
    <property type="entry name" value="2-Layer Sandwich"/>
    <property type="match status" value="1"/>
</dbReference>
<dbReference type="InterPro" id="IPR017455">
    <property type="entry name" value="Znf_FYVE-rel"/>
</dbReference>
<evidence type="ECO:0000313" key="14">
    <source>
        <dbReference type="Proteomes" id="UP000187209"/>
    </source>
</evidence>
<dbReference type="GO" id="GO:0005524">
    <property type="term" value="F:ATP binding"/>
    <property type="evidence" value="ECO:0007669"/>
    <property type="project" value="UniProtKB-UniRule"/>
</dbReference>
<dbReference type="Pfam" id="PF01363">
    <property type="entry name" value="FYVE"/>
    <property type="match status" value="1"/>
</dbReference>
<evidence type="ECO:0000256" key="5">
    <source>
        <dbReference type="ARBA" id="ARBA00022771"/>
    </source>
</evidence>
<evidence type="ECO:0000256" key="6">
    <source>
        <dbReference type="ARBA" id="ARBA00022777"/>
    </source>
</evidence>
<feature type="domain" description="FYVE-type" evidence="11">
    <location>
        <begin position="16"/>
        <end position="74"/>
    </location>
</feature>
<evidence type="ECO:0000313" key="13">
    <source>
        <dbReference type="EMBL" id="OMJ81015.1"/>
    </source>
</evidence>
<comment type="caution">
    <text evidence="13">The sequence shown here is derived from an EMBL/GenBank/DDBJ whole genome shotgun (WGS) entry which is preliminary data.</text>
</comment>
<dbReference type="OrthoDB" id="660555at2759"/>
<dbReference type="Gene3D" id="3.30.800.10">
    <property type="entry name" value="Phosphatidylinositol Phosphate Kinase II Beta"/>
    <property type="match status" value="1"/>
</dbReference>
<dbReference type="GO" id="GO:0000285">
    <property type="term" value="F:1-phosphatidylinositol-3-phosphate 5-kinase activity"/>
    <property type="evidence" value="ECO:0007669"/>
    <property type="project" value="UniProtKB-EC"/>
</dbReference>
<dbReference type="GO" id="GO:0010008">
    <property type="term" value="C:endosome membrane"/>
    <property type="evidence" value="ECO:0007669"/>
    <property type="project" value="TreeGrafter"/>
</dbReference>
<dbReference type="PANTHER" id="PTHR45748:SF7">
    <property type="entry name" value="1-PHOSPHATIDYLINOSITOL 3-PHOSPHATE 5-KINASE-RELATED"/>
    <property type="match status" value="1"/>
</dbReference>
<keyword evidence="8 10" id="KW-0067">ATP-binding</keyword>
<dbReference type="GO" id="GO:0008270">
    <property type="term" value="F:zinc ion binding"/>
    <property type="evidence" value="ECO:0007669"/>
    <property type="project" value="UniProtKB-KW"/>
</dbReference>
<gene>
    <name evidence="13" type="ORF">SteCoe_18630</name>
</gene>
<dbReference type="InterPro" id="IPR027409">
    <property type="entry name" value="GroEL-like_apical_dom_sf"/>
</dbReference>
<keyword evidence="6 10" id="KW-0418">Kinase</keyword>
<dbReference type="InterPro" id="IPR044769">
    <property type="entry name" value="PIKfyve_PIPKc"/>
</dbReference>
<keyword evidence="5 9" id="KW-0863">Zinc-finger</keyword>